<feature type="compositionally biased region" description="Pro residues" evidence="1">
    <location>
        <begin position="1"/>
        <end position="20"/>
    </location>
</feature>
<dbReference type="GO" id="GO:0005509">
    <property type="term" value="F:calcium ion binding"/>
    <property type="evidence" value="ECO:0007669"/>
    <property type="project" value="InterPro"/>
</dbReference>
<dbReference type="PROSITE" id="PS50222">
    <property type="entry name" value="EF_HAND_2"/>
    <property type="match status" value="1"/>
</dbReference>
<comment type="caution">
    <text evidence="3">The sequence shown here is derived from an EMBL/GenBank/DDBJ whole genome shotgun (WGS) entry which is preliminary data.</text>
</comment>
<dbReference type="Proteomes" id="UP000624244">
    <property type="component" value="Unassembled WGS sequence"/>
</dbReference>
<feature type="region of interest" description="Disordered" evidence="1">
    <location>
        <begin position="1"/>
        <end position="21"/>
    </location>
</feature>
<evidence type="ECO:0000259" key="2">
    <source>
        <dbReference type="PROSITE" id="PS50222"/>
    </source>
</evidence>
<gene>
    <name evidence="3" type="ORF">GGP41_001924</name>
</gene>
<evidence type="ECO:0000256" key="1">
    <source>
        <dbReference type="SAM" id="MobiDB-lite"/>
    </source>
</evidence>
<dbReference type="AlphaFoldDB" id="A0A8H5ZQ75"/>
<dbReference type="OMA" id="LCANCYV"/>
<dbReference type="InterPro" id="IPR002048">
    <property type="entry name" value="EF_hand_dom"/>
</dbReference>
<dbReference type="InterPro" id="IPR055936">
    <property type="entry name" value="DUF7514"/>
</dbReference>
<organism evidence="3 4">
    <name type="scientific">Cochliobolus sativus</name>
    <name type="common">Common root rot and spot blotch fungus</name>
    <name type="synonym">Bipolaris sorokiniana</name>
    <dbReference type="NCBI Taxonomy" id="45130"/>
    <lineage>
        <taxon>Eukaryota</taxon>
        <taxon>Fungi</taxon>
        <taxon>Dikarya</taxon>
        <taxon>Ascomycota</taxon>
        <taxon>Pezizomycotina</taxon>
        <taxon>Dothideomycetes</taxon>
        <taxon>Pleosporomycetidae</taxon>
        <taxon>Pleosporales</taxon>
        <taxon>Pleosporineae</taxon>
        <taxon>Pleosporaceae</taxon>
        <taxon>Bipolaris</taxon>
    </lineage>
</organism>
<evidence type="ECO:0000313" key="4">
    <source>
        <dbReference type="Proteomes" id="UP000624244"/>
    </source>
</evidence>
<protein>
    <recommendedName>
        <fullName evidence="2">EF-hand domain-containing protein</fullName>
    </recommendedName>
</protein>
<feature type="domain" description="EF-hand" evidence="2">
    <location>
        <begin position="36"/>
        <end position="71"/>
    </location>
</feature>
<dbReference type="EMBL" id="WNKQ01000002">
    <property type="protein sequence ID" value="KAF5853347.1"/>
    <property type="molecule type" value="Genomic_DNA"/>
</dbReference>
<sequence>MYGAPPGFPPPPQQPAPPPSGWTEHLFYTNGKGTPAFEALMKEFFVKLDPRGTGYITPEAFSSFLEASRVKDSDNIWKRGLTNGGMFAKEDMADFELKAALEGFYFDHKVVVRNPNAPQLPYGGMPLLSLAGFIDFMSVEYAASPDDIFVVPGLNNALRVYNIWPERGPLPRYVFPPKRPMEVQQRIDEASQRCAANAQEKLRANQARLQMKLQGQQNALDLIDGTRRYYRYY</sequence>
<name>A0A8H5ZQ75_COCSA</name>
<proteinExistence type="predicted"/>
<evidence type="ECO:0000313" key="3">
    <source>
        <dbReference type="EMBL" id="KAF5853347.1"/>
    </source>
</evidence>
<reference evidence="3" key="1">
    <citation type="submission" date="2019-11" db="EMBL/GenBank/DDBJ databases">
        <title>Bipolaris sorokiniana Genome sequencing.</title>
        <authorList>
            <person name="Wang H."/>
        </authorList>
    </citation>
    <scope>NUCLEOTIDE SEQUENCE</scope>
</reference>
<accession>A0A8H5ZQ75</accession>
<dbReference type="Pfam" id="PF24355">
    <property type="entry name" value="DUF7514"/>
    <property type="match status" value="1"/>
</dbReference>